<keyword evidence="3" id="KW-1185">Reference proteome</keyword>
<dbReference type="CDD" id="cd06121">
    <property type="entry name" value="cupin_YML079wp"/>
    <property type="match status" value="1"/>
</dbReference>
<evidence type="ECO:0000313" key="3">
    <source>
        <dbReference type="Proteomes" id="UP000461162"/>
    </source>
</evidence>
<dbReference type="SUPFAM" id="SSF51182">
    <property type="entry name" value="RmlC-like cupins"/>
    <property type="match status" value="1"/>
</dbReference>
<dbReference type="InterPro" id="IPR009327">
    <property type="entry name" value="Cupin_DUF985"/>
</dbReference>
<dbReference type="Gene3D" id="2.60.120.10">
    <property type="entry name" value="Jelly Rolls"/>
    <property type="match status" value="1"/>
</dbReference>
<dbReference type="EMBL" id="WODC01000003">
    <property type="protein sequence ID" value="MUM77256.1"/>
    <property type="molecule type" value="Genomic_DNA"/>
</dbReference>
<dbReference type="InterPro" id="IPR014710">
    <property type="entry name" value="RmlC-like_jellyroll"/>
</dbReference>
<organism evidence="2 3">
    <name type="scientific">Pseudodesulfovibrio alkaliphilus</name>
    <dbReference type="NCBI Taxonomy" id="2661613"/>
    <lineage>
        <taxon>Bacteria</taxon>
        <taxon>Pseudomonadati</taxon>
        <taxon>Thermodesulfobacteriota</taxon>
        <taxon>Desulfovibrionia</taxon>
        <taxon>Desulfovibrionales</taxon>
        <taxon>Desulfovibrionaceae</taxon>
    </lineage>
</organism>
<dbReference type="PANTHER" id="PTHR33387:SF3">
    <property type="entry name" value="DUF985 DOMAIN-CONTAINING PROTEIN"/>
    <property type="match status" value="1"/>
</dbReference>
<feature type="domain" description="DUF985" evidence="1">
    <location>
        <begin position="9"/>
        <end position="147"/>
    </location>
</feature>
<gene>
    <name evidence="2" type="ORF">GKC30_06395</name>
</gene>
<dbReference type="AlphaFoldDB" id="A0A7K1KMD7"/>
<dbReference type="InterPro" id="IPR039935">
    <property type="entry name" value="YML079W-like"/>
</dbReference>
<reference evidence="2 3" key="1">
    <citation type="submission" date="2019-11" db="EMBL/GenBank/DDBJ databases">
        <title>Pseudodesulfovibrio alkaliphilus, sp. nov., an alkaliphilic sulfate-reducing bacteria from mud volcano of Taman peninsula, Russia.</title>
        <authorList>
            <person name="Frolova A."/>
            <person name="Merkel A.Y."/>
            <person name="Slobodkin A.I."/>
        </authorList>
    </citation>
    <scope>NUCLEOTIDE SEQUENCE [LARGE SCALE GENOMIC DNA]</scope>
    <source>
        <strain evidence="2 3">F-1</strain>
    </source>
</reference>
<accession>A0A7K1KMD7</accession>
<comment type="caution">
    <text evidence="2">The sequence shown here is derived from an EMBL/GenBank/DDBJ whole genome shotgun (WGS) entry which is preliminary data.</text>
</comment>
<proteinExistence type="predicted"/>
<protein>
    <submittedName>
        <fullName evidence="2">Cupin domain-containing protein</fullName>
    </submittedName>
</protein>
<evidence type="ECO:0000313" key="2">
    <source>
        <dbReference type="EMBL" id="MUM77256.1"/>
    </source>
</evidence>
<dbReference type="RefSeq" id="WP_155933210.1">
    <property type="nucleotide sequence ID" value="NZ_WODC01000003.1"/>
</dbReference>
<dbReference type="Pfam" id="PF06172">
    <property type="entry name" value="Cupin_5"/>
    <property type="match status" value="1"/>
</dbReference>
<dbReference type="InterPro" id="IPR011051">
    <property type="entry name" value="RmlC_Cupin_sf"/>
</dbReference>
<name>A0A7K1KMD7_9BACT</name>
<dbReference type="Proteomes" id="UP000461162">
    <property type="component" value="Unassembled WGS sequence"/>
</dbReference>
<evidence type="ECO:0000259" key="1">
    <source>
        <dbReference type="Pfam" id="PF06172"/>
    </source>
</evidence>
<sequence>MNKKITAREVIDILGLKPHPEEGGYYAETHRSQEVHAVHALPGRYAGERCHSTAIYYLLTPQTYSHMHRLVTDEVFHFYMGDPCEMLLLHPDGCGEAVVLGHDLLAGHRPQVVVPAGSWQGMRLVPGGGFGLMGCTVAPGFEFADYDHAVRAELLNAYPGFADRIVPLTAG</sequence>
<dbReference type="PANTHER" id="PTHR33387">
    <property type="entry name" value="RMLC-LIKE JELLY ROLL FOLD PROTEIN"/>
    <property type="match status" value="1"/>
</dbReference>